<keyword evidence="6" id="KW-1185">Reference proteome</keyword>
<dbReference type="PROSITE" id="PS00028">
    <property type="entry name" value="ZINC_FINGER_C2H2_1"/>
    <property type="match status" value="1"/>
</dbReference>
<evidence type="ECO:0000256" key="3">
    <source>
        <dbReference type="SAM" id="MobiDB-lite"/>
    </source>
</evidence>
<evidence type="ECO:0000313" key="6">
    <source>
        <dbReference type="Proteomes" id="UP001249851"/>
    </source>
</evidence>
<feature type="region of interest" description="Disordered" evidence="3">
    <location>
        <begin position="193"/>
        <end position="221"/>
    </location>
</feature>
<reference evidence="5" key="1">
    <citation type="journal article" date="2023" name="G3 (Bethesda)">
        <title>Whole genome assembly and annotation of the endangered Caribbean coral Acropora cervicornis.</title>
        <authorList>
            <person name="Selwyn J.D."/>
            <person name="Vollmer S.V."/>
        </authorList>
    </citation>
    <scope>NUCLEOTIDE SEQUENCE</scope>
    <source>
        <strain evidence="5">K2</strain>
    </source>
</reference>
<proteinExistence type="predicted"/>
<feature type="coiled-coil region" evidence="2">
    <location>
        <begin position="523"/>
        <end position="550"/>
    </location>
</feature>
<evidence type="ECO:0000256" key="1">
    <source>
        <dbReference type="PROSITE-ProRule" id="PRU00042"/>
    </source>
</evidence>
<keyword evidence="1" id="KW-0479">Metal-binding</keyword>
<protein>
    <recommendedName>
        <fullName evidence="4">C2H2-type domain-containing protein</fullName>
    </recommendedName>
</protein>
<dbReference type="GO" id="GO:0008270">
    <property type="term" value="F:zinc ion binding"/>
    <property type="evidence" value="ECO:0007669"/>
    <property type="project" value="UniProtKB-KW"/>
</dbReference>
<sequence>MVLACFLSSLSKYKGTCGTSRGVTESVCLEDCTDNISSHLNSCHLSWERLTEYELILTRAGIFELPVSSKLSEMMICPKHRHSLGKHWKQRRPCQYPNQGGNKAIKTRNVINIKMAKEIKMLHEAIVPIGSVICSKCRTFHKALVEHSPWAFDEAVKNEKSIDTRSSPPPARASKVDATAALFALDDTLSTPHISRRSQSDTEWTPGFSAGRDFQDSESESECCSRRKSRVLDVFNSSMSNLAEIAGKQSIDPLKSQIEHWEDCSEMEKQTYARTAKEACQLVCHVIAPRDGEKLFQVVQQQQNGGIGRDTGLEALIAAYKKAPSKALKTQILSIYANRFTATELKALHRPFENLSDRQIKKARAHSSSKGSGVPLTKIPQYRVRLDKGKLDHFMEFTSRPYFYQDVAFGSRKLKLESGEEMVMPNIVRTVARCTIINQYLDFCKEENFTPLSRATMWRILEVQEASQRKSLKGLDNTAADGAEGFEALYEIVDQLVFALSDANDADYQTLCNHEHDHACRDCESLKEVIQEIQSSISEYSSKINDKEKEDDLRYEAGIAEVKIKEWKAHIMRAQNQEQSKQNILLSLQEYEVFIILDWAMKFTQMKFREKQSEWFGRRGISWHICCVISRKEEKLEVTSYAHLFNSCTQDWFSVLSIIENLMSVIKKSNLGITKAYLRSDEAGCYHNSSLIASLRDIGDRQGIEIVRYDHSEPQHGKDLCDRILCPMKAAIRRYCNKGHDIVTAHDMQIALAKRPVQGTTAAVFCVNEENKTLKMKKIANYSSLHNFEFTPDGLRVWKAYNIGNGKLISWESITLCLQEATSLVEEKPFFPTSTREMYRKTNQQKKDDEDDDSIECPNPQCMQEFHSRSELEAHLNVIGHHSPAEQRRRGLYDTLRIDWVRRFQNISLDGKQQTRHESKVESATATEDGFLKMGWALHKPRGGQTRFSDKVRVYLQKKFETGLERSRKEEPSQVASDMRKARNADGTRMFDRTEWLSKLQIQGFFSRMSAKRKQSTLKEFSIDEEDGEVDDCAAEEYACQDDEQLEKETSEAVVEAIGVRHPLMYDVFNLCEMANENKLSSFKCKMLKEICKHFEISFNSKNSKSELLRKIAEMAAECSCASK</sequence>
<dbReference type="PROSITE" id="PS50157">
    <property type="entry name" value="ZINC_FINGER_C2H2_2"/>
    <property type="match status" value="1"/>
</dbReference>
<accession>A0AAD9Q049</accession>
<keyword evidence="1" id="KW-0863">Zinc-finger</keyword>
<keyword evidence="1" id="KW-0862">Zinc</keyword>
<comment type="caution">
    <text evidence="5">The sequence shown here is derived from an EMBL/GenBank/DDBJ whole genome shotgun (WGS) entry which is preliminary data.</text>
</comment>
<dbReference type="PANTHER" id="PTHR33845">
    <property type="entry name" value="C2H2-TYPE DOMAIN-CONTAINING PROTEIN"/>
    <property type="match status" value="1"/>
</dbReference>
<dbReference type="EMBL" id="JARQWQ010000091">
    <property type="protein sequence ID" value="KAK2552021.1"/>
    <property type="molecule type" value="Genomic_DNA"/>
</dbReference>
<keyword evidence="2" id="KW-0175">Coiled coil</keyword>
<dbReference type="Proteomes" id="UP001249851">
    <property type="component" value="Unassembled WGS sequence"/>
</dbReference>
<evidence type="ECO:0000313" key="5">
    <source>
        <dbReference type="EMBL" id="KAK2552021.1"/>
    </source>
</evidence>
<feature type="domain" description="C2H2-type" evidence="4">
    <location>
        <begin position="855"/>
        <end position="887"/>
    </location>
</feature>
<name>A0AAD9Q049_ACRCE</name>
<reference evidence="5" key="2">
    <citation type="journal article" date="2023" name="Science">
        <title>Genomic signatures of disease resistance in endangered staghorn corals.</title>
        <authorList>
            <person name="Vollmer S.V."/>
            <person name="Selwyn J.D."/>
            <person name="Despard B.A."/>
            <person name="Roesel C.L."/>
        </authorList>
    </citation>
    <scope>NUCLEOTIDE SEQUENCE</scope>
    <source>
        <strain evidence="5">K2</strain>
    </source>
</reference>
<evidence type="ECO:0000256" key="2">
    <source>
        <dbReference type="SAM" id="Coils"/>
    </source>
</evidence>
<dbReference type="PANTHER" id="PTHR33845:SF1">
    <property type="entry name" value="C2H2-TYPE DOMAIN-CONTAINING PROTEIN"/>
    <property type="match status" value="1"/>
</dbReference>
<evidence type="ECO:0000259" key="4">
    <source>
        <dbReference type="PROSITE" id="PS50157"/>
    </source>
</evidence>
<dbReference type="AlphaFoldDB" id="A0AAD9Q049"/>
<organism evidence="5 6">
    <name type="scientific">Acropora cervicornis</name>
    <name type="common">Staghorn coral</name>
    <dbReference type="NCBI Taxonomy" id="6130"/>
    <lineage>
        <taxon>Eukaryota</taxon>
        <taxon>Metazoa</taxon>
        <taxon>Cnidaria</taxon>
        <taxon>Anthozoa</taxon>
        <taxon>Hexacorallia</taxon>
        <taxon>Scleractinia</taxon>
        <taxon>Astrocoeniina</taxon>
        <taxon>Acroporidae</taxon>
        <taxon>Acropora</taxon>
    </lineage>
</organism>
<gene>
    <name evidence="5" type="ORF">P5673_027037</name>
</gene>
<dbReference type="InterPro" id="IPR013087">
    <property type="entry name" value="Znf_C2H2_type"/>
</dbReference>